<name>A0ACB8DRV9_DERSI</name>
<evidence type="ECO:0000313" key="1">
    <source>
        <dbReference type="EMBL" id="KAH7975116.1"/>
    </source>
</evidence>
<proteinExistence type="predicted"/>
<gene>
    <name evidence="1" type="ORF">HPB49_023875</name>
</gene>
<dbReference type="EMBL" id="CM023479">
    <property type="protein sequence ID" value="KAH7975116.1"/>
    <property type="molecule type" value="Genomic_DNA"/>
</dbReference>
<comment type="caution">
    <text evidence="1">The sequence shown here is derived from an EMBL/GenBank/DDBJ whole genome shotgun (WGS) entry which is preliminary data.</text>
</comment>
<keyword evidence="2" id="KW-1185">Reference proteome</keyword>
<reference evidence="1" key="1">
    <citation type="submission" date="2020-05" db="EMBL/GenBank/DDBJ databases">
        <title>Large-scale comparative analyses of tick genomes elucidate their genetic diversity and vector capacities.</title>
        <authorList>
            <person name="Jia N."/>
            <person name="Wang J."/>
            <person name="Shi W."/>
            <person name="Du L."/>
            <person name="Sun Y."/>
            <person name="Zhan W."/>
            <person name="Jiang J."/>
            <person name="Wang Q."/>
            <person name="Zhang B."/>
            <person name="Ji P."/>
            <person name="Sakyi L.B."/>
            <person name="Cui X."/>
            <person name="Yuan T."/>
            <person name="Jiang B."/>
            <person name="Yang W."/>
            <person name="Lam T.T.-Y."/>
            <person name="Chang Q."/>
            <person name="Ding S."/>
            <person name="Wang X."/>
            <person name="Zhu J."/>
            <person name="Ruan X."/>
            <person name="Zhao L."/>
            <person name="Wei J."/>
            <person name="Que T."/>
            <person name="Du C."/>
            <person name="Cheng J."/>
            <person name="Dai P."/>
            <person name="Han X."/>
            <person name="Huang E."/>
            <person name="Gao Y."/>
            <person name="Liu J."/>
            <person name="Shao H."/>
            <person name="Ye R."/>
            <person name="Li L."/>
            <person name="Wei W."/>
            <person name="Wang X."/>
            <person name="Wang C."/>
            <person name="Yang T."/>
            <person name="Huo Q."/>
            <person name="Li W."/>
            <person name="Guo W."/>
            <person name="Chen H."/>
            <person name="Zhou L."/>
            <person name="Ni X."/>
            <person name="Tian J."/>
            <person name="Zhou Y."/>
            <person name="Sheng Y."/>
            <person name="Liu T."/>
            <person name="Pan Y."/>
            <person name="Xia L."/>
            <person name="Li J."/>
            <person name="Zhao F."/>
            <person name="Cao W."/>
        </authorList>
    </citation>
    <scope>NUCLEOTIDE SEQUENCE</scope>
    <source>
        <strain evidence="1">Dsil-2018</strain>
    </source>
</reference>
<protein>
    <submittedName>
        <fullName evidence="1">Uncharacterized protein</fullName>
    </submittedName>
</protein>
<sequence length="363" mass="40775">MAKDYYKVLGVRQDASEDVIKKAYRKLALRYHPDKNKSPDAEDKFKEIVEAYDIVSAKKQAVTEWPGRHCYQSYSENSGPFWPGNAYASHVYGYCSSSFSWNFRADSSYQWAFQASCSFQPASSQGSLFQRLYSYFSRTQTYHSCPSVHYLGMTHHMQAGAGARYFVQNAHGGPHDSNSRQSERYGSGSLTNQRQKRHSTPVERDLYLTLEEVLQGCNKKIKTTWLVASADASTPRVEERLLKVSVKPGLPEGSKVAFKSEGGDSQQSTPANVVFVIRYKPHPLFKREGVDIYYVAKVTIGQTHWGANVEVPTLTASKISLPLKGVIRSGAIRRIHGHGLPDFNDPTKRGDLVVIFDVRFPVA</sequence>
<dbReference type="Proteomes" id="UP000821865">
    <property type="component" value="Chromosome 10"/>
</dbReference>
<organism evidence="1 2">
    <name type="scientific">Dermacentor silvarum</name>
    <name type="common">Tick</name>
    <dbReference type="NCBI Taxonomy" id="543639"/>
    <lineage>
        <taxon>Eukaryota</taxon>
        <taxon>Metazoa</taxon>
        <taxon>Ecdysozoa</taxon>
        <taxon>Arthropoda</taxon>
        <taxon>Chelicerata</taxon>
        <taxon>Arachnida</taxon>
        <taxon>Acari</taxon>
        <taxon>Parasitiformes</taxon>
        <taxon>Ixodida</taxon>
        <taxon>Ixodoidea</taxon>
        <taxon>Ixodidae</taxon>
        <taxon>Rhipicephalinae</taxon>
        <taxon>Dermacentor</taxon>
    </lineage>
</organism>
<accession>A0ACB8DRV9</accession>
<evidence type="ECO:0000313" key="2">
    <source>
        <dbReference type="Proteomes" id="UP000821865"/>
    </source>
</evidence>